<name>A0A2Z7C0R8_9LAMI</name>
<evidence type="ECO:0000313" key="2">
    <source>
        <dbReference type="EMBL" id="KZV40254.1"/>
    </source>
</evidence>
<feature type="compositionally biased region" description="Polar residues" evidence="1">
    <location>
        <begin position="285"/>
        <end position="294"/>
    </location>
</feature>
<dbReference type="OrthoDB" id="1933455at2759"/>
<gene>
    <name evidence="2" type="ORF">F511_19390</name>
</gene>
<proteinExistence type="predicted"/>
<organism evidence="2 3">
    <name type="scientific">Dorcoceras hygrometricum</name>
    <dbReference type="NCBI Taxonomy" id="472368"/>
    <lineage>
        <taxon>Eukaryota</taxon>
        <taxon>Viridiplantae</taxon>
        <taxon>Streptophyta</taxon>
        <taxon>Embryophyta</taxon>
        <taxon>Tracheophyta</taxon>
        <taxon>Spermatophyta</taxon>
        <taxon>Magnoliopsida</taxon>
        <taxon>eudicotyledons</taxon>
        <taxon>Gunneridae</taxon>
        <taxon>Pentapetalae</taxon>
        <taxon>asterids</taxon>
        <taxon>lamiids</taxon>
        <taxon>Lamiales</taxon>
        <taxon>Gesneriaceae</taxon>
        <taxon>Didymocarpoideae</taxon>
        <taxon>Trichosporeae</taxon>
        <taxon>Loxocarpinae</taxon>
        <taxon>Dorcoceras</taxon>
    </lineage>
</organism>
<evidence type="ECO:0000313" key="3">
    <source>
        <dbReference type="Proteomes" id="UP000250235"/>
    </source>
</evidence>
<feature type="region of interest" description="Disordered" evidence="1">
    <location>
        <begin position="285"/>
        <end position="341"/>
    </location>
</feature>
<accession>A0A2Z7C0R8</accession>
<reference evidence="2 3" key="1">
    <citation type="journal article" date="2015" name="Proc. Natl. Acad. Sci. U.S.A.">
        <title>The resurrection genome of Boea hygrometrica: A blueprint for survival of dehydration.</title>
        <authorList>
            <person name="Xiao L."/>
            <person name="Yang G."/>
            <person name="Zhang L."/>
            <person name="Yang X."/>
            <person name="Zhao S."/>
            <person name="Ji Z."/>
            <person name="Zhou Q."/>
            <person name="Hu M."/>
            <person name="Wang Y."/>
            <person name="Chen M."/>
            <person name="Xu Y."/>
            <person name="Jin H."/>
            <person name="Xiao X."/>
            <person name="Hu G."/>
            <person name="Bao F."/>
            <person name="Hu Y."/>
            <person name="Wan P."/>
            <person name="Li L."/>
            <person name="Deng X."/>
            <person name="Kuang T."/>
            <person name="Xiang C."/>
            <person name="Zhu J.K."/>
            <person name="Oliver M.J."/>
            <person name="He Y."/>
        </authorList>
    </citation>
    <scope>NUCLEOTIDE SEQUENCE [LARGE SCALE GENOMIC DNA]</scope>
    <source>
        <strain evidence="3">cv. XS01</strain>
    </source>
</reference>
<dbReference type="AlphaFoldDB" id="A0A2Z7C0R8"/>
<dbReference type="Proteomes" id="UP000250235">
    <property type="component" value="Unassembled WGS sequence"/>
</dbReference>
<dbReference type="EMBL" id="KV000471">
    <property type="protein sequence ID" value="KZV40254.1"/>
    <property type="molecule type" value="Genomic_DNA"/>
</dbReference>
<feature type="region of interest" description="Disordered" evidence="1">
    <location>
        <begin position="244"/>
        <end position="271"/>
    </location>
</feature>
<protein>
    <submittedName>
        <fullName evidence="2">Uncharacterized protein</fullName>
    </submittedName>
</protein>
<evidence type="ECO:0000256" key="1">
    <source>
        <dbReference type="SAM" id="MobiDB-lite"/>
    </source>
</evidence>
<keyword evidence="3" id="KW-1185">Reference proteome</keyword>
<sequence length="500" mass="56499">MFVQIVRVLAAGGSIFSVQVRSKSISDVVERPLDIIAYSRTGAQQSKRKLVFVPSDSDSTDSLELPELGRSIGPKDQSWTEVRLNTIRKMTLIGIMAKLEDDSMLWAETEKVSELLQRRLLILYRMYEEKLRGARALACHEAVYISAFYRWATSQAEEEKDMTEQLAQELIAVEELPPIVQHFFVEATEAPESFEAPVMIEHQTHEQGFIEEEHQASDSALSIVKFSEGQADTVQLAEPLRVGPLDYAEGPSNADPPHAKPTQATTQGPKHIKTQQLGYELNQRYSTPSNSAESSKQHKTGSEHLPQQSRTVMLTDYTREMSSRTSPTSSKRPKAISKRSVSARGVQRYHSYFNRSCLSSVIEEDKVRSCNRSLSKPKQISTNSNDVAENYCRNWTRHSLITAEQLTNICFATQHQISHTTEDQRCLLLSLLRYSKTLSFQLIQTTTYQLIQTTTFSYSLLKHASALSTAQRQQISLRLLNTTTQRPLLTSPLLNANIQR</sequence>